<keyword evidence="1 4" id="KW-0547">Nucleotide-binding</keyword>
<evidence type="ECO:0000259" key="8">
    <source>
        <dbReference type="PROSITE" id="PS50011"/>
    </source>
</evidence>
<protein>
    <recommendedName>
        <fullName evidence="12">TKL protein kinase</fullName>
    </recommendedName>
</protein>
<evidence type="ECO:0000256" key="3">
    <source>
        <dbReference type="PROSITE-ProRule" id="PRU00076"/>
    </source>
</evidence>
<name>A0A9W7KY78_9STRA</name>
<keyword evidence="6" id="KW-1133">Transmembrane helix</keyword>
<feature type="binding site" evidence="4">
    <location>
        <position position="819"/>
    </location>
    <ligand>
        <name>ATP</name>
        <dbReference type="ChEBI" id="CHEBI:30616"/>
    </ligand>
</feature>
<keyword evidence="2 4" id="KW-0067">ATP-binding</keyword>
<evidence type="ECO:0000256" key="6">
    <source>
        <dbReference type="SAM" id="Phobius"/>
    </source>
</evidence>
<dbReference type="AlphaFoldDB" id="A0A9W7KY78"/>
<evidence type="ECO:0000256" key="5">
    <source>
        <dbReference type="SAM" id="MobiDB-lite"/>
    </source>
</evidence>
<dbReference type="PROSITE" id="PS00107">
    <property type="entry name" value="PROTEIN_KINASE_ATP"/>
    <property type="match status" value="1"/>
</dbReference>
<dbReference type="EMBL" id="BRXW01000246">
    <property type="protein sequence ID" value="GMI16203.1"/>
    <property type="molecule type" value="Genomic_DNA"/>
</dbReference>
<dbReference type="Gene3D" id="1.10.510.10">
    <property type="entry name" value="Transferase(Phosphotransferase) domain 1"/>
    <property type="match status" value="1"/>
</dbReference>
<dbReference type="Pfam" id="PF00069">
    <property type="entry name" value="Pkinase"/>
    <property type="match status" value="1"/>
</dbReference>
<dbReference type="InterPro" id="IPR051681">
    <property type="entry name" value="Ser/Thr_Kinases-Pseudokinases"/>
</dbReference>
<dbReference type="InterPro" id="IPR008271">
    <property type="entry name" value="Ser/Thr_kinase_AS"/>
</dbReference>
<keyword evidence="3" id="KW-0245">EGF-like domain</keyword>
<dbReference type="OrthoDB" id="4062651at2759"/>
<evidence type="ECO:0000313" key="10">
    <source>
        <dbReference type="EMBL" id="GMI16203.1"/>
    </source>
</evidence>
<keyword evidence="7" id="KW-0732">Signal</keyword>
<dbReference type="SUPFAM" id="SSF56112">
    <property type="entry name" value="Protein kinase-like (PK-like)"/>
    <property type="match status" value="1"/>
</dbReference>
<dbReference type="PANTHER" id="PTHR44329:SF298">
    <property type="entry name" value="MIXED LINEAGE KINASE DOMAIN-LIKE PROTEIN"/>
    <property type="match status" value="1"/>
</dbReference>
<evidence type="ECO:0000256" key="2">
    <source>
        <dbReference type="ARBA" id="ARBA00022840"/>
    </source>
</evidence>
<evidence type="ECO:0000259" key="9">
    <source>
        <dbReference type="PROSITE" id="PS50026"/>
    </source>
</evidence>
<feature type="compositionally biased region" description="Low complexity" evidence="5">
    <location>
        <begin position="1084"/>
        <end position="1096"/>
    </location>
</feature>
<feature type="chain" id="PRO_5040742186" description="TKL protein kinase" evidence="7">
    <location>
        <begin position="31"/>
        <end position="1168"/>
    </location>
</feature>
<dbReference type="PROSITE" id="PS50011">
    <property type="entry name" value="PROTEIN_KINASE_DOM"/>
    <property type="match status" value="1"/>
</dbReference>
<dbReference type="CDD" id="cd13999">
    <property type="entry name" value="STKc_MAP3K-like"/>
    <property type="match status" value="1"/>
</dbReference>
<dbReference type="InterPro" id="IPR000742">
    <property type="entry name" value="EGF"/>
</dbReference>
<dbReference type="InterPro" id="IPR011009">
    <property type="entry name" value="Kinase-like_dom_sf"/>
</dbReference>
<dbReference type="Proteomes" id="UP001165122">
    <property type="component" value="Unassembled WGS sequence"/>
</dbReference>
<dbReference type="PROSITE" id="PS00108">
    <property type="entry name" value="PROTEIN_KINASE_ST"/>
    <property type="match status" value="1"/>
</dbReference>
<dbReference type="GO" id="GO:0004674">
    <property type="term" value="F:protein serine/threonine kinase activity"/>
    <property type="evidence" value="ECO:0007669"/>
    <property type="project" value="TreeGrafter"/>
</dbReference>
<gene>
    <name evidence="10" type="ORF">TrLO_g12946</name>
</gene>
<sequence>MTQLPPPSHLALLLLLITLTLHLTTSTVSAQPHVTHSKSISDPPPIDQTGTVAVDWDAGSDQVYCIGEAGFVDLPMYCRVNVTFKAPFVPLTGESMSPVVFTTARTRITNPTSSIYPVLSTTVLKVCEEYFTVLINTFEAGGSTSSLTSVSLVLDYFAYDPRRSQDKSGDYTQFGSFPMVPRPTVTTLPASALIQFDKPFDYIPVVFAQARLNKVNTQLYSFLVTVTHITEEYMELSFVCSDYIYISPFDETQFSSSSSSSPKFVTGPLDDDPTYTCVWTEIFDIDWRAWPQNHTAMVNGTEVITAGGSPIHELTLFTEPPTTQAVTTKFYEFENSNISFTKEAPPGMLGMVYLDTPTTSNWNEVFALSLGIDTGESTDGFYFQVASGLKDSWDFNLKMAWFAWDGTGTNCLSNEDQVICNGHGFCPDKQNNNANKTPCECDANWAGMGCTECSYKYATDKCTACDGYYKGIDNSTGKPNNVEIVCSGHGTCSNGTGGDGHCTCDPGGYTGTGCTQCNNSAGWYGHAGEPYFQECQKCPYSAPVLRPYSAGEVCNGNSSGTCELQQHDDPTSWACTCNSNFTGANCTMCSHGFTGSNCQLSCPGKCHDHGECEYFLYGENETETAVCMCEANYDPASNCATCLPDFFGDYCCARGTDGEGCAKCAPLYIQTDVAGPCEMCNPNSEPNEDKTACVCNINYIADDPDGTFPNCEKQVPEWLIITSASSAVFIIGMVCGCWYYRKNRLRKKLELHKLDVLSERLLARNPQLEGMEQAFRTMTSDAADWLIHFDEIELGGVVGSGTSAHVFRGWYSDQAVAVKRLHSIRWDAKEFEAFFTQEAGLIARLHHPNVVRFYGVCYQDDHFYIVTEFCHENLSQALRRLKSELKGPLPPNLAFKLAYQIAKGMLYLHSKNVIHRDLKPENILLDDKGDVKMCDFGLSRLTTNDVEMTQQVGTPAYMAPEMAGVGDTGSDEDEEEPRISIGKPVDVYSYGILLWTLWTQKLPYSDLRVKNPFQLMVKVTNGYRPPIPKEMPTILQSLMQKCWAGDPTTRPTFVQVVEEIREYMKAEGNNSSIYKSGSSAIFGSHSGSQGKHGSASPNDHFLVSPNVRGSQPPDNAMSPPTLGLHPSSASKKKSGVSRAEFPKKDEELNGVVDGNEDDKLKARGSQPG</sequence>
<accession>A0A9W7KY78</accession>
<evidence type="ECO:0008006" key="12">
    <source>
        <dbReference type="Google" id="ProtNLM"/>
    </source>
</evidence>
<keyword evidence="6" id="KW-0472">Membrane</keyword>
<dbReference type="SMART" id="SM00220">
    <property type="entry name" value="S_TKc"/>
    <property type="match status" value="1"/>
</dbReference>
<dbReference type="PANTHER" id="PTHR44329">
    <property type="entry name" value="SERINE/THREONINE-PROTEIN KINASE TNNI3K-RELATED"/>
    <property type="match status" value="1"/>
</dbReference>
<dbReference type="InterPro" id="IPR017441">
    <property type="entry name" value="Protein_kinase_ATP_BS"/>
</dbReference>
<dbReference type="Gene3D" id="3.30.200.20">
    <property type="entry name" value="Phosphorylase Kinase, domain 1"/>
    <property type="match status" value="1"/>
</dbReference>
<dbReference type="InterPro" id="IPR002049">
    <property type="entry name" value="LE_dom"/>
</dbReference>
<dbReference type="PROSITE" id="PS50026">
    <property type="entry name" value="EGF_3"/>
    <property type="match status" value="1"/>
</dbReference>
<evidence type="ECO:0000256" key="4">
    <source>
        <dbReference type="PROSITE-ProRule" id="PRU10141"/>
    </source>
</evidence>
<evidence type="ECO:0000256" key="1">
    <source>
        <dbReference type="ARBA" id="ARBA00022741"/>
    </source>
</evidence>
<dbReference type="SMART" id="SM00181">
    <property type="entry name" value="EGF"/>
    <property type="match status" value="5"/>
</dbReference>
<feature type="domain" description="Protein kinase" evidence="8">
    <location>
        <begin position="792"/>
        <end position="1064"/>
    </location>
</feature>
<feature type="region of interest" description="Disordered" evidence="5">
    <location>
        <begin position="1084"/>
        <end position="1168"/>
    </location>
</feature>
<proteinExistence type="predicted"/>
<keyword evidence="11" id="KW-1185">Reference proteome</keyword>
<dbReference type="PROSITE" id="PS01248">
    <property type="entry name" value="EGF_LAM_1"/>
    <property type="match status" value="1"/>
</dbReference>
<feature type="signal peptide" evidence="7">
    <location>
        <begin position="1"/>
        <end position="30"/>
    </location>
</feature>
<organism evidence="10 11">
    <name type="scientific">Triparma laevis f. longispina</name>
    <dbReference type="NCBI Taxonomy" id="1714387"/>
    <lineage>
        <taxon>Eukaryota</taxon>
        <taxon>Sar</taxon>
        <taxon>Stramenopiles</taxon>
        <taxon>Ochrophyta</taxon>
        <taxon>Bolidophyceae</taxon>
        <taxon>Parmales</taxon>
        <taxon>Triparmaceae</taxon>
        <taxon>Triparma</taxon>
    </lineage>
</organism>
<evidence type="ECO:0000313" key="11">
    <source>
        <dbReference type="Proteomes" id="UP001165122"/>
    </source>
</evidence>
<evidence type="ECO:0000256" key="7">
    <source>
        <dbReference type="SAM" id="SignalP"/>
    </source>
</evidence>
<keyword evidence="6" id="KW-0812">Transmembrane</keyword>
<feature type="transmembrane region" description="Helical" evidence="6">
    <location>
        <begin position="718"/>
        <end position="740"/>
    </location>
</feature>
<comment type="caution">
    <text evidence="10">The sequence shown here is derived from an EMBL/GenBank/DDBJ whole genome shotgun (WGS) entry which is preliminary data.</text>
</comment>
<comment type="caution">
    <text evidence="3">Lacks conserved residue(s) required for the propagation of feature annotation.</text>
</comment>
<reference evidence="11" key="1">
    <citation type="journal article" date="2023" name="Commun. Biol.">
        <title>Genome analysis of Parmales, the sister group of diatoms, reveals the evolutionary specialization of diatoms from phago-mixotrophs to photoautotrophs.</title>
        <authorList>
            <person name="Ban H."/>
            <person name="Sato S."/>
            <person name="Yoshikawa S."/>
            <person name="Yamada K."/>
            <person name="Nakamura Y."/>
            <person name="Ichinomiya M."/>
            <person name="Sato N."/>
            <person name="Blanc-Mathieu R."/>
            <person name="Endo H."/>
            <person name="Kuwata A."/>
            <person name="Ogata H."/>
        </authorList>
    </citation>
    <scope>NUCLEOTIDE SEQUENCE [LARGE SCALE GENOMIC DNA]</scope>
    <source>
        <strain evidence="11">NIES 3700</strain>
    </source>
</reference>
<feature type="domain" description="EGF-like" evidence="9">
    <location>
        <begin position="478"/>
        <end position="515"/>
    </location>
</feature>
<dbReference type="InterPro" id="IPR000719">
    <property type="entry name" value="Prot_kinase_dom"/>
</dbReference>
<dbReference type="GO" id="GO:0005524">
    <property type="term" value="F:ATP binding"/>
    <property type="evidence" value="ECO:0007669"/>
    <property type="project" value="UniProtKB-UniRule"/>
</dbReference>